<accession>A0A8J7ZCJ8</accession>
<name>A0A8J7ZCJ8_9CYAN</name>
<keyword evidence="2" id="KW-0227">DNA damage</keyword>
<evidence type="ECO:0000256" key="2">
    <source>
        <dbReference type="ARBA" id="ARBA00022763"/>
    </source>
</evidence>
<comment type="caution">
    <text evidence="4">The sequence shown here is derived from an EMBL/GenBank/DDBJ whole genome shotgun (WGS) entry which is preliminary data.</text>
</comment>
<keyword evidence="3" id="KW-0234">DNA repair</keyword>
<evidence type="ECO:0000256" key="1">
    <source>
        <dbReference type="ARBA" id="ARBA00006638"/>
    </source>
</evidence>
<evidence type="ECO:0000313" key="5">
    <source>
        <dbReference type="Proteomes" id="UP000646053"/>
    </source>
</evidence>
<sequence length="291" mass="33362">MHPDYREVLRQLREPFPPEVHKERELKGGGKWFFIPWQSVRDRLNDVCPDHEISYSMPKYSEDGEYCTILCTLTICGVSRTLPGSVKVRELSTSGKDMSRGNPVDRAVAESLKNAAESFGVAAYLDDQTQDKREFTLRYLHGKGDTRAKTYAAQNGWLEKKELRPAAKPAQMKKVEPTTTVKVESVRLALPSSVGSRLEAVLKLTAFQWKEISRLCRETLKKPETDLTEDDARKLRSLLFIQWATMQHRIEWSTSLALWTAFFVDDLRTLPDDQLFTLWKIHTTANVKGGW</sequence>
<organism evidence="4 5">
    <name type="scientific">Myxacorys almedinensis A</name>
    <dbReference type="NCBI Taxonomy" id="2690445"/>
    <lineage>
        <taxon>Bacteria</taxon>
        <taxon>Bacillati</taxon>
        <taxon>Cyanobacteriota</taxon>
        <taxon>Cyanophyceae</taxon>
        <taxon>Leptolyngbyales</taxon>
        <taxon>Leptolyngbyaceae</taxon>
        <taxon>Myxacorys</taxon>
        <taxon>Myxacorys almedinensis</taxon>
    </lineage>
</organism>
<protein>
    <submittedName>
        <fullName evidence="4">Uncharacterized protein</fullName>
    </submittedName>
</protein>
<evidence type="ECO:0000256" key="3">
    <source>
        <dbReference type="ARBA" id="ARBA00023204"/>
    </source>
</evidence>
<comment type="similarity">
    <text evidence="1">Belongs to the RAD52 family.</text>
</comment>
<dbReference type="AlphaFoldDB" id="A0A8J7ZCJ8"/>
<evidence type="ECO:0000313" key="4">
    <source>
        <dbReference type="EMBL" id="NDJ19470.1"/>
    </source>
</evidence>
<dbReference type="Pfam" id="PF04098">
    <property type="entry name" value="Rad52_Rad22"/>
    <property type="match status" value="1"/>
</dbReference>
<dbReference type="InterPro" id="IPR041247">
    <property type="entry name" value="Rad52_fam"/>
</dbReference>
<reference evidence="4" key="1">
    <citation type="submission" date="2019-12" db="EMBL/GenBank/DDBJ databases">
        <title>High-Quality draft genome sequences of three cyanobacteria isolated from the limestone walls of the Old Cathedral of Coimbra.</title>
        <authorList>
            <person name="Tiago I."/>
            <person name="Soares F."/>
            <person name="Portugal A."/>
        </authorList>
    </citation>
    <scope>NUCLEOTIDE SEQUENCE</scope>
    <source>
        <strain evidence="4">A</strain>
    </source>
</reference>
<dbReference type="EMBL" id="WVIE01000031">
    <property type="protein sequence ID" value="NDJ19470.1"/>
    <property type="molecule type" value="Genomic_DNA"/>
</dbReference>
<dbReference type="Proteomes" id="UP000646053">
    <property type="component" value="Unassembled WGS sequence"/>
</dbReference>
<gene>
    <name evidence="4" type="ORF">GS601_19635</name>
</gene>
<dbReference type="GO" id="GO:0006281">
    <property type="term" value="P:DNA repair"/>
    <property type="evidence" value="ECO:0007669"/>
    <property type="project" value="UniProtKB-KW"/>
</dbReference>
<dbReference type="RefSeq" id="WP_162424998.1">
    <property type="nucleotide sequence ID" value="NZ_WVIE01000031.1"/>
</dbReference>
<proteinExistence type="inferred from homology"/>
<keyword evidence="5" id="KW-1185">Reference proteome</keyword>